<dbReference type="PANTHER" id="PTHR34502">
    <property type="entry name" value="DUF6594 DOMAIN-CONTAINING PROTEIN-RELATED"/>
    <property type="match status" value="1"/>
</dbReference>
<dbReference type="EMBL" id="MU032345">
    <property type="protein sequence ID" value="KAF3768673.1"/>
    <property type="molecule type" value="Genomic_DNA"/>
</dbReference>
<evidence type="ECO:0000259" key="2">
    <source>
        <dbReference type="Pfam" id="PF20237"/>
    </source>
</evidence>
<keyword evidence="1" id="KW-0472">Membrane</keyword>
<dbReference type="OrthoDB" id="3533814at2759"/>
<keyword evidence="4" id="KW-1185">Reference proteome</keyword>
<dbReference type="Pfam" id="PF20237">
    <property type="entry name" value="DUF6594"/>
    <property type="match status" value="1"/>
</dbReference>
<gene>
    <name evidence="3" type="ORF">M406DRAFT_249127</name>
</gene>
<feature type="transmembrane region" description="Helical" evidence="1">
    <location>
        <begin position="263"/>
        <end position="281"/>
    </location>
</feature>
<evidence type="ECO:0000313" key="3">
    <source>
        <dbReference type="EMBL" id="KAF3768673.1"/>
    </source>
</evidence>
<proteinExistence type="predicted"/>
<name>A0A9P4Y8E2_CRYP1</name>
<dbReference type="AlphaFoldDB" id="A0A9P4Y8E2"/>
<dbReference type="InterPro" id="IPR046529">
    <property type="entry name" value="DUF6594"/>
</dbReference>
<feature type="domain" description="DUF6594" evidence="2">
    <location>
        <begin position="21"/>
        <end position="305"/>
    </location>
</feature>
<dbReference type="Proteomes" id="UP000803844">
    <property type="component" value="Unassembled WGS sequence"/>
</dbReference>
<evidence type="ECO:0000313" key="4">
    <source>
        <dbReference type="Proteomes" id="UP000803844"/>
    </source>
</evidence>
<comment type="caution">
    <text evidence="3">The sequence shown here is derived from an EMBL/GenBank/DDBJ whole genome shotgun (WGS) entry which is preliminary data.</text>
</comment>
<feature type="transmembrane region" description="Helical" evidence="1">
    <location>
        <begin position="235"/>
        <end position="257"/>
    </location>
</feature>
<protein>
    <recommendedName>
        <fullName evidence="2">DUF6594 domain-containing protein</fullName>
    </recommendedName>
</protein>
<accession>A0A9P4Y8E2</accession>
<keyword evidence="1" id="KW-1133">Transmembrane helix</keyword>
<reference evidence="3" key="1">
    <citation type="journal article" date="2020" name="Phytopathology">
        <title>Genome sequence of the chestnut blight fungus Cryphonectria parasitica EP155: A fundamental resource for an archetypical invasive plant pathogen.</title>
        <authorList>
            <person name="Crouch J.A."/>
            <person name="Dawe A."/>
            <person name="Aerts A."/>
            <person name="Barry K."/>
            <person name="Churchill A.C.L."/>
            <person name="Grimwood J."/>
            <person name="Hillman B."/>
            <person name="Milgroom M.G."/>
            <person name="Pangilinan J."/>
            <person name="Smith M."/>
            <person name="Salamov A."/>
            <person name="Schmutz J."/>
            <person name="Yadav J."/>
            <person name="Grigoriev I.V."/>
            <person name="Nuss D."/>
        </authorList>
    </citation>
    <scope>NUCLEOTIDE SEQUENCE</scope>
    <source>
        <strain evidence="3">EP155</strain>
    </source>
</reference>
<keyword evidence="1" id="KW-0812">Transmembrane</keyword>
<sequence>MASASGSPEATPQTYVSGFGSLASFIVTDDDHKSVVYKRFDKLSTRNILYYQSELSHLQAQQDGYDMQDSLDIENDNRPDAREHRSWIRRCAGSWEEFEKAAFHSAPADHGAVTRTQPDKMWRERMDLAMRIRATLKEYQEALIRESTTTLTPSGGNAPSTYPMLSGASSSLYPLRMSTAHIRGSDYVSLTGRDEPDVLTRLLHMTLPRLFRTKPPPVLPQYNTIWYYSYERVKLVASLITTLTAIMLLFLPIYALYHTNSSHPQLSIGLIALFTVVFAVSLRAMTTASRVEIFGACAAYAAVLVVFISGDFAGGGNNGMAAVVASS</sequence>
<feature type="transmembrane region" description="Helical" evidence="1">
    <location>
        <begin position="293"/>
        <end position="310"/>
    </location>
</feature>
<evidence type="ECO:0000256" key="1">
    <source>
        <dbReference type="SAM" id="Phobius"/>
    </source>
</evidence>
<dbReference type="PANTHER" id="PTHR34502:SF4">
    <property type="entry name" value="DUF6594 DOMAIN-CONTAINING PROTEIN"/>
    <property type="match status" value="1"/>
</dbReference>
<dbReference type="GeneID" id="63833718"/>
<dbReference type="RefSeq" id="XP_040779634.1">
    <property type="nucleotide sequence ID" value="XM_040916589.1"/>
</dbReference>
<organism evidence="3 4">
    <name type="scientific">Cryphonectria parasitica (strain ATCC 38755 / EP155)</name>
    <dbReference type="NCBI Taxonomy" id="660469"/>
    <lineage>
        <taxon>Eukaryota</taxon>
        <taxon>Fungi</taxon>
        <taxon>Dikarya</taxon>
        <taxon>Ascomycota</taxon>
        <taxon>Pezizomycotina</taxon>
        <taxon>Sordariomycetes</taxon>
        <taxon>Sordariomycetidae</taxon>
        <taxon>Diaporthales</taxon>
        <taxon>Cryphonectriaceae</taxon>
        <taxon>Cryphonectria-Endothia species complex</taxon>
        <taxon>Cryphonectria</taxon>
    </lineage>
</organism>